<dbReference type="InParanoid" id="A0A804KR64"/>
<reference evidence="1" key="1">
    <citation type="submission" date="2021-05" db="UniProtKB">
        <authorList>
            <consortium name="EnsemblPlants"/>
        </authorList>
    </citation>
    <scope>IDENTIFICATION</scope>
    <source>
        <strain evidence="1">subsp. malaccensis</strain>
    </source>
</reference>
<accession>A0A804KR64</accession>
<sequence length="32" mass="3813">MKNVAKCDTWCELQNPVNHRVFERMLRPRPSG</sequence>
<protein>
    <submittedName>
        <fullName evidence="1">Uncharacterized protein</fullName>
    </submittedName>
</protein>
<dbReference type="PANTHER" id="PTHR33220:SF5">
    <property type="entry name" value="RRNA INTRON-ENCODED HOMING ENDONUCLEASE"/>
    <property type="match status" value="1"/>
</dbReference>
<dbReference type="PANTHER" id="PTHR33220">
    <property type="entry name" value="BNAA09G04420D PROTEIN"/>
    <property type="match status" value="1"/>
</dbReference>
<dbReference type="EnsemblPlants" id="Ma10_t00800.1">
    <property type="protein sequence ID" value="Ma10_p00800.1"/>
    <property type="gene ID" value="Ma10_g00800"/>
</dbReference>
<keyword evidence="2" id="KW-1185">Reference proteome</keyword>
<dbReference type="AlphaFoldDB" id="A0A804KR64"/>
<evidence type="ECO:0000313" key="2">
    <source>
        <dbReference type="Proteomes" id="UP000012960"/>
    </source>
</evidence>
<proteinExistence type="predicted"/>
<evidence type="ECO:0000313" key="1">
    <source>
        <dbReference type="EnsemblPlants" id="Ma10_p00800.1"/>
    </source>
</evidence>
<dbReference type="Gramene" id="Ma10_t00800.1">
    <property type="protein sequence ID" value="Ma10_p00800.1"/>
    <property type="gene ID" value="Ma10_g00800"/>
</dbReference>
<name>A0A804KR64_MUSAM</name>
<organism evidence="1 2">
    <name type="scientific">Musa acuminata subsp. malaccensis</name>
    <name type="common">Wild banana</name>
    <name type="synonym">Musa malaccensis</name>
    <dbReference type="NCBI Taxonomy" id="214687"/>
    <lineage>
        <taxon>Eukaryota</taxon>
        <taxon>Viridiplantae</taxon>
        <taxon>Streptophyta</taxon>
        <taxon>Embryophyta</taxon>
        <taxon>Tracheophyta</taxon>
        <taxon>Spermatophyta</taxon>
        <taxon>Magnoliopsida</taxon>
        <taxon>Liliopsida</taxon>
        <taxon>Zingiberales</taxon>
        <taxon>Musaceae</taxon>
        <taxon>Musa</taxon>
    </lineage>
</organism>
<dbReference type="Proteomes" id="UP000012960">
    <property type="component" value="Unplaced"/>
</dbReference>